<sequence length="77" mass="8629">PHSISIVPRTSSLPYPIYESGCRGIPPRPAFPDKVLEGRISPSPSLLLLQHDGELQLHVPLPYALDRPWRRRVVVPS</sequence>
<organism evidence="1 2">
    <name type="scientific">Pristionchus entomophagus</name>
    <dbReference type="NCBI Taxonomy" id="358040"/>
    <lineage>
        <taxon>Eukaryota</taxon>
        <taxon>Metazoa</taxon>
        <taxon>Ecdysozoa</taxon>
        <taxon>Nematoda</taxon>
        <taxon>Chromadorea</taxon>
        <taxon>Rhabditida</taxon>
        <taxon>Rhabditina</taxon>
        <taxon>Diplogasteromorpha</taxon>
        <taxon>Diplogasteroidea</taxon>
        <taxon>Neodiplogasteridae</taxon>
        <taxon>Pristionchus</taxon>
    </lineage>
</organism>
<feature type="non-terminal residue" evidence="1">
    <location>
        <position position="77"/>
    </location>
</feature>
<dbReference type="Proteomes" id="UP001432027">
    <property type="component" value="Unassembled WGS sequence"/>
</dbReference>
<comment type="caution">
    <text evidence="1">The sequence shown here is derived from an EMBL/GenBank/DDBJ whole genome shotgun (WGS) entry which is preliminary data.</text>
</comment>
<dbReference type="EMBL" id="BTSX01000002">
    <property type="protein sequence ID" value="GMS84048.1"/>
    <property type="molecule type" value="Genomic_DNA"/>
</dbReference>
<evidence type="ECO:0000313" key="1">
    <source>
        <dbReference type="EMBL" id="GMS84048.1"/>
    </source>
</evidence>
<evidence type="ECO:0000313" key="2">
    <source>
        <dbReference type="Proteomes" id="UP001432027"/>
    </source>
</evidence>
<feature type="non-terminal residue" evidence="1">
    <location>
        <position position="1"/>
    </location>
</feature>
<name>A0AAV5SLS7_9BILA</name>
<reference evidence="1" key="1">
    <citation type="submission" date="2023-10" db="EMBL/GenBank/DDBJ databases">
        <title>Genome assembly of Pristionchus species.</title>
        <authorList>
            <person name="Yoshida K."/>
            <person name="Sommer R.J."/>
        </authorList>
    </citation>
    <scope>NUCLEOTIDE SEQUENCE</scope>
    <source>
        <strain evidence="1">RS0144</strain>
    </source>
</reference>
<gene>
    <name evidence="1" type="ORF">PENTCL1PPCAC_6223</name>
</gene>
<protein>
    <submittedName>
        <fullName evidence="1">Uncharacterized protein</fullName>
    </submittedName>
</protein>
<keyword evidence="2" id="KW-1185">Reference proteome</keyword>
<accession>A0AAV5SLS7</accession>
<proteinExistence type="predicted"/>
<dbReference type="AlphaFoldDB" id="A0AAV5SLS7"/>